<keyword evidence="4" id="KW-0802">TPR repeat</keyword>
<comment type="subcellular location">
    <subcellularLocation>
        <location evidence="1">Cytoplasm</location>
    </subcellularLocation>
</comment>
<comment type="similarity">
    <text evidence="5">Belongs to the Rap family.</text>
</comment>
<keyword evidence="6" id="KW-0472">Membrane</keyword>
<gene>
    <name evidence="8" type="ORF">SAMN05421640_1449</name>
</gene>
<evidence type="ECO:0000313" key="9">
    <source>
        <dbReference type="Proteomes" id="UP000198393"/>
    </source>
</evidence>
<keyword evidence="9" id="KW-1185">Reference proteome</keyword>
<dbReference type="AlphaFoldDB" id="A0A239HQV2"/>
<dbReference type="SMART" id="SM00028">
    <property type="entry name" value="TPR"/>
    <property type="match status" value="5"/>
</dbReference>
<accession>A0A239HQV2</accession>
<evidence type="ECO:0000256" key="5">
    <source>
        <dbReference type="ARBA" id="ARBA00038253"/>
    </source>
</evidence>
<evidence type="ECO:0000256" key="3">
    <source>
        <dbReference type="ARBA" id="ARBA00022737"/>
    </source>
</evidence>
<feature type="chain" id="PRO_5013303272" evidence="7">
    <location>
        <begin position="20"/>
        <end position="419"/>
    </location>
</feature>
<dbReference type="PANTHER" id="PTHR46630:SF1">
    <property type="entry name" value="TETRATRICOPEPTIDE REPEAT PROTEIN 29"/>
    <property type="match status" value="1"/>
</dbReference>
<dbReference type="RefSeq" id="WP_089356184.1">
    <property type="nucleotide sequence ID" value="NZ_FZPD01000002.1"/>
</dbReference>
<proteinExistence type="inferred from homology"/>
<dbReference type="GO" id="GO:0005737">
    <property type="term" value="C:cytoplasm"/>
    <property type="evidence" value="ECO:0007669"/>
    <property type="project" value="UniProtKB-SubCell"/>
</dbReference>
<dbReference type="InterPro" id="IPR051476">
    <property type="entry name" value="Bac_ResReg_Asp_Phosphatase"/>
</dbReference>
<evidence type="ECO:0000256" key="7">
    <source>
        <dbReference type="SAM" id="SignalP"/>
    </source>
</evidence>
<organism evidence="8 9">
    <name type="scientific">Ekhidna lutea</name>
    <dbReference type="NCBI Taxonomy" id="447679"/>
    <lineage>
        <taxon>Bacteria</taxon>
        <taxon>Pseudomonadati</taxon>
        <taxon>Bacteroidota</taxon>
        <taxon>Cytophagia</taxon>
        <taxon>Cytophagales</taxon>
        <taxon>Reichenbachiellaceae</taxon>
        <taxon>Ekhidna</taxon>
    </lineage>
</organism>
<reference evidence="8 9" key="1">
    <citation type="submission" date="2017-06" db="EMBL/GenBank/DDBJ databases">
        <authorList>
            <person name="Kim H.J."/>
            <person name="Triplett B.A."/>
        </authorList>
    </citation>
    <scope>NUCLEOTIDE SEQUENCE [LARGE SCALE GENOMIC DNA]</scope>
    <source>
        <strain evidence="8 9">DSM 19307</strain>
    </source>
</reference>
<protein>
    <submittedName>
        <fullName evidence="8">Uncharacterized protein</fullName>
    </submittedName>
</protein>
<dbReference type="OrthoDB" id="1523646at2"/>
<evidence type="ECO:0000256" key="4">
    <source>
        <dbReference type="ARBA" id="ARBA00022803"/>
    </source>
</evidence>
<feature type="signal peptide" evidence="7">
    <location>
        <begin position="1"/>
        <end position="19"/>
    </location>
</feature>
<keyword evidence="6" id="KW-1133">Transmembrane helix</keyword>
<keyword evidence="6" id="KW-0812">Transmembrane</keyword>
<dbReference type="SUPFAM" id="SSF48452">
    <property type="entry name" value="TPR-like"/>
    <property type="match status" value="3"/>
</dbReference>
<evidence type="ECO:0000256" key="1">
    <source>
        <dbReference type="ARBA" id="ARBA00004496"/>
    </source>
</evidence>
<dbReference type="EMBL" id="FZPD01000002">
    <property type="protein sequence ID" value="SNS83666.1"/>
    <property type="molecule type" value="Genomic_DNA"/>
</dbReference>
<dbReference type="Proteomes" id="UP000198393">
    <property type="component" value="Unassembled WGS sequence"/>
</dbReference>
<sequence length="419" mass="48616">MRIISTVLILLSFFGTSSAADKVEESISSIIEIMKSHTDSAITLSHKLLDEAKSDNHEYGIVQSNFILGYIHDKLQVDYGKAIVYYLEAIRYAEDSSYPDVQKNLISLYKNCGVIYRKFKAFDLSIEYYQKGLDLAKYVDNHKQIISISYNMAGLFNEMRNDEMAIKLLNQVSELVSPEHPYFFDINNRLSQIYLDNKKYSEAYVLALKILNQGSPSQKELIDTYQILGRVELSAKNFTNADKWFNRAIDTAKTINDRFYKEKALFETFVDKGNLYTAQENTNAALAFYHHAEDLIPQLDQKPQTFSVLKLIANLYFDEGNYNVSKKYEDLYSANLNNYLNLQEEIQSIDKRYNMDLITKRYFDEVAKQEKIASILFYSRLISGSLLALLLFTIGFNWYQKVRLRRSIIKDLVDLQVLK</sequence>
<dbReference type="InterPro" id="IPR019734">
    <property type="entry name" value="TPR_rpt"/>
</dbReference>
<dbReference type="Gene3D" id="1.25.40.10">
    <property type="entry name" value="Tetratricopeptide repeat domain"/>
    <property type="match status" value="2"/>
</dbReference>
<keyword evidence="2" id="KW-0963">Cytoplasm</keyword>
<evidence type="ECO:0000313" key="8">
    <source>
        <dbReference type="EMBL" id="SNS83666.1"/>
    </source>
</evidence>
<evidence type="ECO:0000256" key="6">
    <source>
        <dbReference type="SAM" id="Phobius"/>
    </source>
</evidence>
<name>A0A239HQV2_EKHLU</name>
<keyword evidence="7" id="KW-0732">Signal</keyword>
<dbReference type="PANTHER" id="PTHR46630">
    <property type="entry name" value="TETRATRICOPEPTIDE REPEAT PROTEIN 29"/>
    <property type="match status" value="1"/>
</dbReference>
<keyword evidence="3" id="KW-0677">Repeat</keyword>
<dbReference type="InterPro" id="IPR011990">
    <property type="entry name" value="TPR-like_helical_dom_sf"/>
</dbReference>
<feature type="transmembrane region" description="Helical" evidence="6">
    <location>
        <begin position="377"/>
        <end position="399"/>
    </location>
</feature>
<evidence type="ECO:0000256" key="2">
    <source>
        <dbReference type="ARBA" id="ARBA00022490"/>
    </source>
</evidence>